<evidence type="ECO:0000259" key="4">
    <source>
        <dbReference type="Pfam" id="PF07064"/>
    </source>
</evidence>
<dbReference type="InterPro" id="IPR040096">
    <property type="entry name" value="Ric1"/>
</dbReference>
<dbReference type="InterPro" id="IPR036322">
    <property type="entry name" value="WD40_repeat_dom_sf"/>
</dbReference>
<evidence type="ECO:0000256" key="3">
    <source>
        <dbReference type="SAM" id="MobiDB-lite"/>
    </source>
</evidence>
<feature type="region of interest" description="Disordered" evidence="3">
    <location>
        <begin position="1062"/>
        <end position="1102"/>
    </location>
</feature>
<feature type="non-terminal residue" evidence="5">
    <location>
        <position position="1102"/>
    </location>
</feature>
<dbReference type="PANTHER" id="PTHR22746">
    <property type="entry name" value="RAB6A-GEF COMPLEX PARTNER PROTEIN 1"/>
    <property type="match status" value="1"/>
</dbReference>
<dbReference type="Pfam" id="PF07064">
    <property type="entry name" value="RIC1"/>
    <property type="match status" value="1"/>
</dbReference>
<dbReference type="OrthoDB" id="67540at2759"/>
<dbReference type="PANTHER" id="PTHR22746:SF10">
    <property type="entry name" value="GUANINE NUCLEOTIDE EXCHANGE FACTOR SUBUNIT RIC1"/>
    <property type="match status" value="1"/>
</dbReference>
<dbReference type="InterPro" id="IPR001680">
    <property type="entry name" value="WD40_rpt"/>
</dbReference>
<name>A0A0F4Z9P7_9PEZI</name>
<protein>
    <recommendedName>
        <fullName evidence="4">RIC1 C-terminal alpha solenoid region domain-containing protein</fullName>
    </recommendedName>
</protein>
<dbReference type="SMART" id="SM00320">
    <property type="entry name" value="WD40"/>
    <property type="match status" value="4"/>
</dbReference>
<proteinExistence type="predicted"/>
<dbReference type="GO" id="GO:0034066">
    <property type="term" value="C:Ric1-Rgp1 guanyl-nucleotide exchange factor complex"/>
    <property type="evidence" value="ECO:0007669"/>
    <property type="project" value="InterPro"/>
</dbReference>
<dbReference type="Pfam" id="PF25440">
    <property type="entry name" value="Beta-prop_RIC1_2nd"/>
    <property type="match status" value="1"/>
</dbReference>
<dbReference type="GO" id="GO:0005829">
    <property type="term" value="C:cytosol"/>
    <property type="evidence" value="ECO:0007669"/>
    <property type="project" value="TreeGrafter"/>
</dbReference>
<evidence type="ECO:0000256" key="2">
    <source>
        <dbReference type="ARBA" id="ARBA00023136"/>
    </source>
</evidence>
<feature type="region of interest" description="Disordered" evidence="3">
    <location>
        <begin position="35"/>
        <end position="90"/>
    </location>
</feature>
<reference evidence="5 6" key="1">
    <citation type="submission" date="2015-03" db="EMBL/GenBank/DDBJ databases">
        <authorList>
            <person name="Radwan O."/>
            <person name="Al-Naeli F.A."/>
            <person name="Rendon G.A."/>
            <person name="Fields C."/>
        </authorList>
    </citation>
    <scope>NUCLEOTIDE SEQUENCE [LARGE SCALE GENOMIC DNA]</scope>
    <source>
        <strain evidence="5">CR-DP1</strain>
    </source>
</reference>
<feature type="compositionally biased region" description="Low complexity" evidence="3">
    <location>
        <begin position="52"/>
        <end position="65"/>
    </location>
</feature>
<gene>
    <name evidence="5" type="ORF">TD95_003183</name>
</gene>
<feature type="compositionally biased region" description="Polar residues" evidence="3">
    <location>
        <begin position="1062"/>
        <end position="1072"/>
    </location>
</feature>
<dbReference type="GO" id="GO:0042147">
    <property type="term" value="P:retrograde transport, endosome to Golgi"/>
    <property type="evidence" value="ECO:0007669"/>
    <property type="project" value="TreeGrafter"/>
</dbReference>
<feature type="domain" description="RIC1 C-terminal alpha solenoid region" evidence="4">
    <location>
        <begin position="863"/>
        <end position="1033"/>
    </location>
</feature>
<dbReference type="InterPro" id="IPR015943">
    <property type="entry name" value="WD40/YVTN_repeat-like_dom_sf"/>
</dbReference>
<dbReference type="SUPFAM" id="SSF50978">
    <property type="entry name" value="WD40 repeat-like"/>
    <property type="match status" value="1"/>
</dbReference>
<evidence type="ECO:0000256" key="1">
    <source>
        <dbReference type="ARBA" id="ARBA00004370"/>
    </source>
</evidence>
<dbReference type="Gene3D" id="2.130.10.10">
    <property type="entry name" value="YVTN repeat-like/Quinoprotein amine dehydrogenase"/>
    <property type="match status" value="1"/>
</dbReference>
<keyword evidence="6" id="KW-1185">Reference proteome</keyword>
<dbReference type="EMBL" id="LAEV01001840">
    <property type="protein sequence ID" value="KKA27252.1"/>
    <property type="molecule type" value="Genomic_DNA"/>
</dbReference>
<feature type="compositionally biased region" description="Polar residues" evidence="3">
    <location>
        <begin position="1079"/>
        <end position="1102"/>
    </location>
</feature>
<accession>A0A0F4Z9P7</accession>
<organism evidence="5 6">
    <name type="scientific">Thielaviopsis punctulata</name>
    <dbReference type="NCBI Taxonomy" id="72032"/>
    <lineage>
        <taxon>Eukaryota</taxon>
        <taxon>Fungi</taxon>
        <taxon>Dikarya</taxon>
        <taxon>Ascomycota</taxon>
        <taxon>Pezizomycotina</taxon>
        <taxon>Sordariomycetes</taxon>
        <taxon>Hypocreomycetidae</taxon>
        <taxon>Microascales</taxon>
        <taxon>Ceratocystidaceae</taxon>
        <taxon>Thielaviopsis</taxon>
    </lineage>
</organism>
<comment type="caution">
    <text evidence="5">The sequence shown here is derived from an EMBL/GenBank/DDBJ whole genome shotgun (WGS) entry which is preliminary data.</text>
</comment>
<dbReference type="GO" id="GO:0000139">
    <property type="term" value="C:Golgi membrane"/>
    <property type="evidence" value="ECO:0007669"/>
    <property type="project" value="TreeGrafter"/>
</dbReference>
<sequence>MYWPLGCARAYTTSNNEAQPSTIVLSDDDLLHPTLSRTSSGLRSPYRSDDNLPSTPQTPLTPSTPFVESVDRADDTDSETLDDQSARVHTTTTVSLNEPIKALRVSRTGHIFATITARTITVWQTKPTVILGVVARSETSIESYGENDDLLIRPDSAIFVVRTTNGFLITYSMAADSQARVYKAHWPNHNNVQRRRQSNAGGIGSSQPDQFLWGPGEGAGIEDVSLRFRMVIKIDAGIESALALEDELVVATRKPPAVQCIRWAPDASGKQTRTETVTKMAWVEKKATISEMTFDRLMNLSTWVTVDGRVYAVQRIPPPPSPENVDPVELKKLFRGFCLHNPQTTGERAVRAVINPIFAVIAVGCADGAVRVYSVKDCAGNIPLSHTHLSPVSPTKSGLITCLRYSPDGHCLFAGFRRGWALWSVYGQRSINSFHSESNLSHNNDDAWLDGVDDAAWIGGGSEILLTNRKSGIIWSLEMARSAMAGCYTSSNIFRTVLQTSTGISVYRGYDLPDVASISSEPYLWHTTKIPAAYLLHQWPIRSTAISPDGRYVAVAGRRGLAHYSVNSGRWKTFANPSEENEFAVRGGMCWYQNVLIAAVETNRAQELRLYPREGSLTSSQVLFTMSIHSPIVLMTLSDEDSLLVYTYENAMYHFLIVPSNGMVSLIQVGQIAFHGIVRSPARVRGLGWILPDSQLSSGDPSQDVAVATVILLVDGKLIGLRPSVGSHGQHKYETRVLYQNVEFHCSMREDPFSGNTSRDLGDDVGEPGSLRSPFSLLRRSLWVYDGNNMKIWPDLQEVLDILAQDDSKGVPDPVHLGLDFYPLSIVASKALVLGIESELIQRRDVNFSAFRSAIRTHLFLPDILRQYLTHGRALEALQLSRQYEHLAYFPHALEVLLHQVLDDEVDSSPKPEEAVLPRVLSLCSSFKDYLDIVLQCTRKTEVRQWRTLFDYLPPVQELFEESLQRGSVKTAGGYLIILNTLDELESVLEQSVRVLSRAMHEENWELCKELARFLAALDESGSVLQDAMELVNAPITANGRRADADDAGILSRLELPVPIPRSQSSFTTASNGEKAESSLGSRSEVVSLNSTVDQSDVQSDA</sequence>
<evidence type="ECO:0000313" key="5">
    <source>
        <dbReference type="EMBL" id="KKA27252.1"/>
    </source>
</evidence>
<dbReference type="InterPro" id="IPR009771">
    <property type="entry name" value="RIC1_C"/>
</dbReference>
<keyword evidence="2" id="KW-0472">Membrane</keyword>
<comment type="subcellular location">
    <subcellularLocation>
        <location evidence="1">Membrane</location>
    </subcellularLocation>
</comment>
<dbReference type="GO" id="GO:0006886">
    <property type="term" value="P:intracellular protein transport"/>
    <property type="evidence" value="ECO:0007669"/>
    <property type="project" value="InterPro"/>
</dbReference>
<dbReference type="AlphaFoldDB" id="A0A0F4Z9P7"/>
<evidence type="ECO:0000313" key="6">
    <source>
        <dbReference type="Proteomes" id="UP000033483"/>
    </source>
</evidence>
<dbReference type="Proteomes" id="UP000033483">
    <property type="component" value="Unassembled WGS sequence"/>
</dbReference>